<gene>
    <name evidence="1" type="ORF">ACTOB_005877</name>
</gene>
<dbReference type="InterPro" id="IPR020323">
    <property type="entry name" value="DUF2716"/>
</dbReference>
<protein>
    <submittedName>
        <fullName evidence="1">DUF2716 domain-containing protein</fullName>
    </submittedName>
</protein>
<proteinExistence type="predicted"/>
<reference evidence="1 2" key="1">
    <citation type="submission" date="2023-06" db="EMBL/GenBank/DDBJ databases">
        <authorList>
            <person name="Yushchuk O."/>
            <person name="Binda E."/>
            <person name="Ruckert-Reed C."/>
            <person name="Fedorenko V."/>
            <person name="Kalinowski J."/>
            <person name="Marinelli F."/>
        </authorList>
    </citation>
    <scope>NUCLEOTIDE SEQUENCE [LARGE SCALE GENOMIC DNA]</scope>
    <source>
        <strain evidence="1 2">NRRL 3884</strain>
    </source>
</reference>
<evidence type="ECO:0000313" key="2">
    <source>
        <dbReference type="Proteomes" id="UP001240150"/>
    </source>
</evidence>
<dbReference type="Pfam" id="PF10898">
    <property type="entry name" value="DUF2716"/>
    <property type="match status" value="1"/>
</dbReference>
<evidence type="ECO:0000313" key="1">
    <source>
        <dbReference type="EMBL" id="WIM93883.1"/>
    </source>
</evidence>
<dbReference type="EMBL" id="CP126980">
    <property type="protein sequence ID" value="WIM93883.1"/>
    <property type="molecule type" value="Genomic_DNA"/>
</dbReference>
<dbReference type="Proteomes" id="UP001240150">
    <property type="component" value="Chromosome"/>
</dbReference>
<dbReference type="RefSeq" id="WP_284915086.1">
    <property type="nucleotide sequence ID" value="NZ_CP126980.1"/>
</dbReference>
<accession>A0ABY8WBP1</accession>
<name>A0ABY8WBP1_9ACTN</name>
<sequence length="287" mass="32071">MDLSPSQRRFLAFGVRSWVYSGDRPGTPVIAAFPPPVDDVPSWGRRIADTLDRGDELPRADLERALFATELAFASQHLRGGPARLGFPDRDAITLLRDLQLQVHHGLSASVHEAAWTPMRADETDAVWDRFDSRFAFRPSIYDIHWPGITEPTPSVTFDLSGLDDAPAWARTPETPPAAALSARIDALDAMALLAFTEIVPDGARMAVLDWQHRCHWFRPDLQAHRGGPWTQSVCPDGDYYIFLTEDLAAGTFGHPWERTLCVFGEPLMTTLVPLLTGWLPITRDHR</sequence>
<keyword evidence="2" id="KW-1185">Reference proteome</keyword>
<organism evidence="1 2">
    <name type="scientific">Actinoplanes oblitus</name>
    <dbReference type="NCBI Taxonomy" id="3040509"/>
    <lineage>
        <taxon>Bacteria</taxon>
        <taxon>Bacillati</taxon>
        <taxon>Actinomycetota</taxon>
        <taxon>Actinomycetes</taxon>
        <taxon>Micromonosporales</taxon>
        <taxon>Micromonosporaceae</taxon>
        <taxon>Actinoplanes</taxon>
    </lineage>
</organism>